<dbReference type="FunFam" id="2.60.40.10:FF:000090">
    <property type="entry name" value="Protein-glutamine gamma-glutamyltransferase 2"/>
    <property type="match status" value="1"/>
</dbReference>
<dbReference type="Gene3D" id="2.60.40.10">
    <property type="entry name" value="Immunoglobulins"/>
    <property type="match status" value="3"/>
</dbReference>
<dbReference type="InterPro" id="IPR008958">
    <property type="entry name" value="Transglutaminase_C"/>
</dbReference>
<dbReference type="FunFam" id="2.60.40.10:FF:000171">
    <property type="entry name" value="protein-glutamine gamma-glutamyltransferase 6"/>
    <property type="match status" value="1"/>
</dbReference>
<gene>
    <name evidence="12" type="ORF">R5R35_004940</name>
</gene>
<dbReference type="Pfam" id="PF00927">
    <property type="entry name" value="Transglut_C"/>
    <property type="match status" value="2"/>
</dbReference>
<keyword evidence="3 9" id="KW-0479">Metal-binding</keyword>
<feature type="binding site" evidence="9">
    <location>
        <position position="472"/>
    </location>
    <ligand>
        <name>Ca(2+)</name>
        <dbReference type="ChEBI" id="CHEBI:29108"/>
    </ligand>
</feature>
<sequence>MGNTCSSCSSFRASFKPNAQGGGPTKLQRGNSRLLPKPPTSNEVDPKADPSAANAASPADAAEHDGRQDILVVKSLNLHLKENGKEHHTGWFEVMGRAENPNLVVRRGFGFLLSITFNRAYDAAKDAISFIFTVEDAEKPSHGQGTLVAVPLLDKGEESGGTWSAALLANTEDVIQVQITTAADTIVGKWKMDIDTKLRNDGAVSYSHKDPIYVLFNPWSQKDQVFLDNADACDEYVLADTGLLWKGNKNNYLPSAWKYAQYEKDILECAVYVMTKVGNMSIASRSDAVATCRALSAAVNHSDDGGVLIGNWSTDHSGGTPPWKWIGSMKILQKYYKTKKPVKYGQCWVFAGVQTTICRALGIPCRPVTNYNSAHDTEGSLTIDYYFDDRGKEMDELKSDSVWNFHVWNEVWMERPDLGEGDYGGWQAIDSTPQELSNNMYRMGPASIAAIKRGEVKRPYDGGFVFAEVNADKVFWHYTGPNAPLKLIRKDSQSIGTLISTKAIGKWEREDITTNYKHPETTEAERTTMLRALRANEMVFSRYYLNEEFNDVRFDFEMRDDITIGSPFSVVLRITNRSETQDYSVSGVLRVDVVLYTGVVKCAVKTEDFDCSVKAKSVETVSMEVTYNEYSKRLVENCAFNISCLAKVKDTEYEYFAQDDFRVKNPEIKISLEGEAIQGEELTAVATVKNPLPVPLKKPKFTIEGPGIPSQLKIKLKENVGVNGESSATFKFIPPYDGKATLVTKFSSSEINDVDGFLNFMIVKKKGVNGGAS</sequence>
<dbReference type="InterPro" id="IPR013783">
    <property type="entry name" value="Ig-like_fold"/>
</dbReference>
<keyword evidence="4 9" id="KW-0106">Calcium</keyword>
<dbReference type="InterPro" id="IPR050779">
    <property type="entry name" value="Transglutaminase"/>
</dbReference>
<comment type="caution">
    <text evidence="12">The sequence shown here is derived from an EMBL/GenBank/DDBJ whole genome shotgun (WGS) entry which is preliminary data.</text>
</comment>
<dbReference type="FunFam" id="3.90.260.10:FF:000001">
    <property type="entry name" value="Protein-glutamine gamma-glutamyltransferase 2"/>
    <property type="match status" value="1"/>
</dbReference>
<name>A0AAN9VLE6_9ORTH</name>
<feature type="binding site" evidence="9">
    <location>
        <position position="470"/>
    </location>
    <ligand>
        <name>Ca(2+)</name>
        <dbReference type="ChEBI" id="CHEBI:29108"/>
    </ligand>
</feature>
<feature type="compositionally biased region" description="Low complexity" evidence="10">
    <location>
        <begin position="49"/>
        <end position="60"/>
    </location>
</feature>
<feature type="active site" evidence="8">
    <location>
        <position position="347"/>
    </location>
</feature>
<evidence type="ECO:0000256" key="3">
    <source>
        <dbReference type="ARBA" id="ARBA00022723"/>
    </source>
</evidence>
<dbReference type="Gene3D" id="3.90.260.10">
    <property type="entry name" value="Transglutaminase-like"/>
    <property type="match status" value="1"/>
</dbReference>
<evidence type="ECO:0000313" key="12">
    <source>
        <dbReference type="EMBL" id="KAK7864956.1"/>
    </source>
</evidence>
<feature type="binding site" evidence="9">
    <location>
        <position position="520"/>
    </location>
    <ligand>
        <name>Ca(2+)</name>
        <dbReference type="ChEBI" id="CHEBI:29108"/>
    </ligand>
</feature>
<dbReference type="SUPFAM" id="SSF81296">
    <property type="entry name" value="E set domains"/>
    <property type="match status" value="1"/>
</dbReference>
<dbReference type="GO" id="GO:0046872">
    <property type="term" value="F:metal ion binding"/>
    <property type="evidence" value="ECO:0007669"/>
    <property type="project" value="UniProtKB-KW"/>
</dbReference>
<feature type="domain" description="Transglutaminase-like" evidence="11">
    <location>
        <begin position="339"/>
        <end position="433"/>
    </location>
</feature>
<feature type="binding site" evidence="9">
    <location>
        <position position="525"/>
    </location>
    <ligand>
        <name>Ca(2+)</name>
        <dbReference type="ChEBI" id="CHEBI:29108"/>
    </ligand>
</feature>
<feature type="compositionally biased region" description="Polar residues" evidence="10">
    <location>
        <begin position="1"/>
        <end position="12"/>
    </location>
</feature>
<proteinExistence type="inferred from homology"/>
<evidence type="ECO:0000256" key="2">
    <source>
        <dbReference type="ARBA" id="ARBA00022679"/>
    </source>
</evidence>
<keyword evidence="2" id="KW-0808">Transferase</keyword>
<dbReference type="EC" id="2.3.2.13" evidence="6"/>
<dbReference type="InterPro" id="IPR038765">
    <property type="entry name" value="Papain-like_cys_pep_sf"/>
</dbReference>
<keyword evidence="5" id="KW-0012">Acyltransferase</keyword>
<dbReference type="SUPFAM" id="SSF54001">
    <property type="entry name" value="Cysteine proteinases"/>
    <property type="match status" value="1"/>
</dbReference>
<feature type="active site" evidence="8">
    <location>
        <position position="406"/>
    </location>
</feature>
<comment type="similarity">
    <text evidence="1">Belongs to the transglutaminase superfamily. Transglutaminase family.</text>
</comment>
<dbReference type="PIRSF" id="PIRSF000459">
    <property type="entry name" value="TGM_EBP42"/>
    <property type="match status" value="1"/>
</dbReference>
<dbReference type="InterPro" id="IPR001102">
    <property type="entry name" value="Transglutaminase_N"/>
</dbReference>
<dbReference type="PANTHER" id="PTHR11590:SF69">
    <property type="entry name" value="RE08173P"/>
    <property type="match status" value="1"/>
</dbReference>
<feature type="active site" evidence="8">
    <location>
        <position position="430"/>
    </location>
</feature>
<evidence type="ECO:0000256" key="9">
    <source>
        <dbReference type="PIRSR" id="PIRSR000459-2"/>
    </source>
</evidence>
<dbReference type="PROSITE" id="PS00547">
    <property type="entry name" value="TRANSGLUTAMINASES"/>
    <property type="match status" value="1"/>
</dbReference>
<dbReference type="InterPro" id="IPR013808">
    <property type="entry name" value="Transglutaminase_AS"/>
</dbReference>
<dbReference type="InterPro" id="IPR036985">
    <property type="entry name" value="Transglutaminase-like_sf"/>
</dbReference>
<reference evidence="12 13" key="1">
    <citation type="submission" date="2024-03" db="EMBL/GenBank/DDBJ databases">
        <title>The genome assembly and annotation of the cricket Gryllus longicercus Weissman &amp; Gray.</title>
        <authorList>
            <person name="Szrajer S."/>
            <person name="Gray D."/>
            <person name="Ylla G."/>
        </authorList>
    </citation>
    <scope>NUCLEOTIDE SEQUENCE [LARGE SCALE GENOMIC DNA]</scope>
    <source>
        <strain evidence="12">DAG 2021-001</strain>
        <tissue evidence="12">Whole body minus gut</tissue>
    </source>
</reference>
<dbReference type="Pfam" id="PF01841">
    <property type="entry name" value="Transglut_core"/>
    <property type="match status" value="1"/>
</dbReference>
<feature type="region of interest" description="Disordered" evidence="10">
    <location>
        <begin position="1"/>
        <end position="64"/>
    </location>
</feature>
<dbReference type="InterPro" id="IPR014756">
    <property type="entry name" value="Ig_E-set"/>
</dbReference>
<evidence type="ECO:0000313" key="13">
    <source>
        <dbReference type="Proteomes" id="UP001378592"/>
    </source>
</evidence>
<dbReference type="FunFam" id="2.60.40.10:FF:002167">
    <property type="entry name" value="Transglutaminase, isoform B"/>
    <property type="match status" value="1"/>
</dbReference>
<evidence type="ECO:0000259" key="11">
    <source>
        <dbReference type="SMART" id="SM00460"/>
    </source>
</evidence>
<comment type="catalytic activity">
    <reaction evidence="7">
        <text>L-glutaminyl-[protein] + L-lysyl-[protein] = [protein]-L-lysyl-N(6)-5-L-glutamyl-[protein] + NH4(+)</text>
        <dbReference type="Rhea" id="RHEA:54816"/>
        <dbReference type="Rhea" id="RHEA-COMP:9752"/>
        <dbReference type="Rhea" id="RHEA-COMP:10207"/>
        <dbReference type="Rhea" id="RHEA-COMP:14005"/>
        <dbReference type="ChEBI" id="CHEBI:28938"/>
        <dbReference type="ChEBI" id="CHEBI:29969"/>
        <dbReference type="ChEBI" id="CHEBI:30011"/>
        <dbReference type="ChEBI" id="CHEBI:138370"/>
        <dbReference type="EC" id="2.3.2.13"/>
    </reaction>
</comment>
<dbReference type="InterPro" id="IPR002931">
    <property type="entry name" value="Transglutaminase-like"/>
</dbReference>
<evidence type="ECO:0000256" key="6">
    <source>
        <dbReference type="ARBA" id="ARBA00024222"/>
    </source>
</evidence>
<comment type="cofactor">
    <cofactor evidence="9">
        <name>Ca(2+)</name>
        <dbReference type="ChEBI" id="CHEBI:29108"/>
    </cofactor>
    <text evidence="9">Binds 1 Ca(2+) ion per subunit.</text>
</comment>
<evidence type="ECO:0000256" key="10">
    <source>
        <dbReference type="SAM" id="MobiDB-lite"/>
    </source>
</evidence>
<dbReference type="InterPro" id="IPR023608">
    <property type="entry name" value="Transglutaminase_animal"/>
</dbReference>
<dbReference type="SUPFAM" id="SSF49309">
    <property type="entry name" value="Transglutaminase, two C-terminal domains"/>
    <property type="match status" value="2"/>
</dbReference>
<dbReference type="GO" id="GO:0003810">
    <property type="term" value="F:protein-glutamine gamma-glutamyltransferase activity"/>
    <property type="evidence" value="ECO:0007669"/>
    <property type="project" value="UniProtKB-EC"/>
</dbReference>
<dbReference type="InterPro" id="IPR036238">
    <property type="entry name" value="Transglutaminase_C_sf"/>
</dbReference>
<protein>
    <recommendedName>
        <fullName evidence="6">protein-glutamine gamma-glutamyltransferase</fullName>
        <ecNumber evidence="6">2.3.2.13</ecNumber>
    </recommendedName>
</protein>
<evidence type="ECO:0000256" key="4">
    <source>
        <dbReference type="ARBA" id="ARBA00022837"/>
    </source>
</evidence>
<dbReference type="Pfam" id="PF00868">
    <property type="entry name" value="Transglut_N"/>
    <property type="match status" value="1"/>
</dbReference>
<evidence type="ECO:0000256" key="1">
    <source>
        <dbReference type="ARBA" id="ARBA00005968"/>
    </source>
</evidence>
<evidence type="ECO:0000256" key="5">
    <source>
        <dbReference type="ARBA" id="ARBA00023315"/>
    </source>
</evidence>
<dbReference type="AlphaFoldDB" id="A0AAN9VLE6"/>
<evidence type="ECO:0000256" key="8">
    <source>
        <dbReference type="PIRSR" id="PIRSR000459-1"/>
    </source>
</evidence>
<dbReference type="Proteomes" id="UP001378592">
    <property type="component" value="Unassembled WGS sequence"/>
</dbReference>
<keyword evidence="13" id="KW-1185">Reference proteome</keyword>
<accession>A0AAN9VLE6</accession>
<dbReference type="PANTHER" id="PTHR11590">
    <property type="entry name" value="PROTEIN-GLUTAMINE GAMMA-GLUTAMYLTRANSFERASE"/>
    <property type="match status" value="1"/>
</dbReference>
<dbReference type="EMBL" id="JAZDUA010000189">
    <property type="protein sequence ID" value="KAK7864956.1"/>
    <property type="molecule type" value="Genomic_DNA"/>
</dbReference>
<organism evidence="12 13">
    <name type="scientific">Gryllus longicercus</name>
    <dbReference type="NCBI Taxonomy" id="2509291"/>
    <lineage>
        <taxon>Eukaryota</taxon>
        <taxon>Metazoa</taxon>
        <taxon>Ecdysozoa</taxon>
        <taxon>Arthropoda</taxon>
        <taxon>Hexapoda</taxon>
        <taxon>Insecta</taxon>
        <taxon>Pterygota</taxon>
        <taxon>Neoptera</taxon>
        <taxon>Polyneoptera</taxon>
        <taxon>Orthoptera</taxon>
        <taxon>Ensifera</taxon>
        <taxon>Gryllidea</taxon>
        <taxon>Grylloidea</taxon>
        <taxon>Gryllidae</taxon>
        <taxon>Gryllinae</taxon>
        <taxon>Gryllus</taxon>
    </lineage>
</organism>
<evidence type="ECO:0000256" key="7">
    <source>
        <dbReference type="ARBA" id="ARBA00051843"/>
    </source>
</evidence>
<dbReference type="SMART" id="SM00460">
    <property type="entry name" value="TGc"/>
    <property type="match status" value="1"/>
</dbReference>